<accession>A0ABV0XDH0</accession>
<evidence type="ECO:0000313" key="2">
    <source>
        <dbReference type="EMBL" id="MEQ2279473.1"/>
    </source>
</evidence>
<dbReference type="EMBL" id="JAHRIP010000563">
    <property type="protein sequence ID" value="MEQ2279473.1"/>
    <property type="molecule type" value="Genomic_DNA"/>
</dbReference>
<protein>
    <submittedName>
        <fullName evidence="2">Uncharacterized protein</fullName>
    </submittedName>
</protein>
<organism evidence="2 3">
    <name type="scientific">Ameca splendens</name>
    <dbReference type="NCBI Taxonomy" id="208324"/>
    <lineage>
        <taxon>Eukaryota</taxon>
        <taxon>Metazoa</taxon>
        <taxon>Chordata</taxon>
        <taxon>Craniata</taxon>
        <taxon>Vertebrata</taxon>
        <taxon>Euteleostomi</taxon>
        <taxon>Actinopterygii</taxon>
        <taxon>Neopterygii</taxon>
        <taxon>Teleostei</taxon>
        <taxon>Neoteleostei</taxon>
        <taxon>Acanthomorphata</taxon>
        <taxon>Ovalentaria</taxon>
        <taxon>Atherinomorphae</taxon>
        <taxon>Cyprinodontiformes</taxon>
        <taxon>Goodeidae</taxon>
        <taxon>Ameca</taxon>
    </lineage>
</organism>
<keyword evidence="3" id="KW-1185">Reference proteome</keyword>
<evidence type="ECO:0000313" key="3">
    <source>
        <dbReference type="Proteomes" id="UP001469553"/>
    </source>
</evidence>
<dbReference type="Proteomes" id="UP001469553">
    <property type="component" value="Unassembled WGS sequence"/>
</dbReference>
<proteinExistence type="predicted"/>
<name>A0ABV0XDH0_9TELE</name>
<sequence>MKNQENKKQPKLGGWRVPQREGKKTKQNPKFGRTTQRSSCSVLEASGTDAGTLEAAAARSEKWELVLEGSLIQAIVVKGCLVQALVVKGNLTPVGPSETGER</sequence>
<reference evidence="2 3" key="1">
    <citation type="submission" date="2021-06" db="EMBL/GenBank/DDBJ databases">
        <authorList>
            <person name="Palmer J.M."/>
        </authorList>
    </citation>
    <scope>NUCLEOTIDE SEQUENCE [LARGE SCALE GENOMIC DNA]</scope>
    <source>
        <strain evidence="2 3">AS_MEX2019</strain>
        <tissue evidence="2">Muscle</tissue>
    </source>
</reference>
<comment type="caution">
    <text evidence="2">The sequence shown here is derived from an EMBL/GenBank/DDBJ whole genome shotgun (WGS) entry which is preliminary data.</text>
</comment>
<gene>
    <name evidence="2" type="ORF">AMECASPLE_009895</name>
</gene>
<evidence type="ECO:0000256" key="1">
    <source>
        <dbReference type="SAM" id="MobiDB-lite"/>
    </source>
</evidence>
<feature type="region of interest" description="Disordered" evidence="1">
    <location>
        <begin position="1"/>
        <end position="43"/>
    </location>
</feature>